<dbReference type="RefSeq" id="WP_147904879.1">
    <property type="nucleotide sequence ID" value="NZ_BAAAGC010000002.1"/>
</dbReference>
<dbReference type="Proteomes" id="UP000321814">
    <property type="component" value="Unassembled WGS sequence"/>
</dbReference>
<proteinExistence type="predicted"/>
<gene>
    <name evidence="1" type="ORF">FU839_14010</name>
</gene>
<accession>A0A5C8LT73</accession>
<keyword evidence="2" id="KW-1185">Reference proteome</keyword>
<evidence type="ECO:0000313" key="1">
    <source>
        <dbReference type="EMBL" id="TXK79464.1"/>
    </source>
</evidence>
<evidence type="ECO:0000313" key="2">
    <source>
        <dbReference type="Proteomes" id="UP000321814"/>
    </source>
</evidence>
<evidence type="ECO:0008006" key="3">
    <source>
        <dbReference type="Google" id="ProtNLM"/>
    </source>
</evidence>
<reference evidence="1 2" key="1">
    <citation type="submission" date="2019-08" db="EMBL/GenBank/DDBJ databases">
        <title>Draft genome analysis of Rheinheimera tangshanensis isolated from the roots of fresh rice plants (Oryza sativa).</title>
        <authorList>
            <person name="Yu Q."/>
            <person name="Qi Y."/>
            <person name="Zhang H."/>
            <person name="Pu J."/>
        </authorList>
    </citation>
    <scope>NUCLEOTIDE SEQUENCE [LARGE SCALE GENOMIC DNA]</scope>
    <source>
        <strain evidence="1 2">JA3-B52</strain>
    </source>
</reference>
<name>A0A5C8LT73_9GAMM</name>
<comment type="caution">
    <text evidence="1">The sequence shown here is derived from an EMBL/GenBank/DDBJ whole genome shotgun (WGS) entry which is preliminary data.</text>
</comment>
<dbReference type="EMBL" id="VRLR01000010">
    <property type="protein sequence ID" value="TXK79464.1"/>
    <property type="molecule type" value="Genomic_DNA"/>
</dbReference>
<dbReference type="OrthoDB" id="5877219at2"/>
<protein>
    <recommendedName>
        <fullName evidence="3">Elongation factor Ts</fullName>
    </recommendedName>
</protein>
<organism evidence="1 2">
    <name type="scientific">Rheinheimera tangshanensis</name>
    <dbReference type="NCBI Taxonomy" id="400153"/>
    <lineage>
        <taxon>Bacteria</taxon>
        <taxon>Pseudomonadati</taxon>
        <taxon>Pseudomonadota</taxon>
        <taxon>Gammaproteobacteria</taxon>
        <taxon>Chromatiales</taxon>
        <taxon>Chromatiaceae</taxon>
        <taxon>Rheinheimera</taxon>
    </lineage>
</organism>
<dbReference type="AlphaFoldDB" id="A0A5C8LT73"/>
<sequence>MTKVLDVQEKIKQALDRMGWSQRRFAEVLFYEITDDEADDSEEQIDKFYQKVKKSLQRPTTSTELLESYFVILTKQADYKKAHLVHETSARLDFVDQSILKAVSSAGKDLLEQMDLAEREAEEL</sequence>